<dbReference type="Proteomes" id="UP000034516">
    <property type="component" value="Unassembled WGS sequence"/>
</dbReference>
<dbReference type="PROSITE" id="PS00409">
    <property type="entry name" value="PROKAR_NTER_METHYL"/>
    <property type="match status" value="1"/>
</dbReference>
<evidence type="ECO:0000313" key="2">
    <source>
        <dbReference type="EMBL" id="KKS40676.1"/>
    </source>
</evidence>
<gene>
    <name evidence="2" type="ORF">UV02_C0038G0002</name>
</gene>
<dbReference type="InterPro" id="IPR012902">
    <property type="entry name" value="N_methyl_site"/>
</dbReference>
<evidence type="ECO:0008006" key="4">
    <source>
        <dbReference type="Google" id="ProtNLM"/>
    </source>
</evidence>
<sequence length="190" mass="20960">MFYLTKNKTGLTLLETTIALGILMIGILASITLMLSSFNYIQATEDEIVVVNLAREGLEIMRSVRNNNSNPPVGQTKIDIFSGSYDNQSYVIDSSVNATLSPGNYLFGVTNISQCSGGTNTACTLYLTPAGRYTHDPTGNERTSFSRLIIIAPSPDYSYEKIITSTVSWQTKNKISTFSLETRLTDWQTQ</sequence>
<organism evidence="2 3">
    <name type="scientific">Candidatus Kuenenbacteria bacterium GW2011_GWA2_42_15</name>
    <dbReference type="NCBI Taxonomy" id="1618677"/>
    <lineage>
        <taxon>Bacteria</taxon>
        <taxon>Candidatus Kueneniibacteriota</taxon>
    </lineage>
</organism>
<accession>A0A0G1B309</accession>
<evidence type="ECO:0000256" key="1">
    <source>
        <dbReference type="SAM" id="Phobius"/>
    </source>
</evidence>
<proteinExistence type="predicted"/>
<dbReference type="AlphaFoldDB" id="A0A0G1B309"/>
<keyword evidence="1" id="KW-0812">Transmembrane</keyword>
<reference evidence="2 3" key="1">
    <citation type="journal article" date="2015" name="Nature">
        <title>rRNA introns, odd ribosomes, and small enigmatic genomes across a large radiation of phyla.</title>
        <authorList>
            <person name="Brown C.T."/>
            <person name="Hug L.A."/>
            <person name="Thomas B.C."/>
            <person name="Sharon I."/>
            <person name="Castelle C.J."/>
            <person name="Singh A."/>
            <person name="Wilkins M.J."/>
            <person name="Williams K.H."/>
            <person name="Banfield J.F."/>
        </authorList>
    </citation>
    <scope>NUCLEOTIDE SEQUENCE [LARGE SCALE GENOMIC DNA]</scope>
</reference>
<protein>
    <recommendedName>
        <fullName evidence="4">Type II secretion system protein</fullName>
    </recommendedName>
</protein>
<evidence type="ECO:0000313" key="3">
    <source>
        <dbReference type="Proteomes" id="UP000034516"/>
    </source>
</evidence>
<dbReference type="EMBL" id="LCCW01000038">
    <property type="protein sequence ID" value="KKS40676.1"/>
    <property type="molecule type" value="Genomic_DNA"/>
</dbReference>
<name>A0A0G1B309_9BACT</name>
<keyword evidence="1" id="KW-1133">Transmembrane helix</keyword>
<comment type="caution">
    <text evidence="2">The sequence shown here is derived from an EMBL/GenBank/DDBJ whole genome shotgun (WGS) entry which is preliminary data.</text>
</comment>
<feature type="transmembrane region" description="Helical" evidence="1">
    <location>
        <begin position="12"/>
        <end position="35"/>
    </location>
</feature>
<keyword evidence="1" id="KW-0472">Membrane</keyword>